<organism evidence="9 10">
    <name type="scientific">Trichuris trichiura</name>
    <name type="common">Whipworm</name>
    <name type="synonym">Trichocephalus trichiurus</name>
    <dbReference type="NCBI Taxonomy" id="36087"/>
    <lineage>
        <taxon>Eukaryota</taxon>
        <taxon>Metazoa</taxon>
        <taxon>Ecdysozoa</taxon>
        <taxon>Nematoda</taxon>
        <taxon>Enoplea</taxon>
        <taxon>Dorylaimia</taxon>
        <taxon>Trichinellida</taxon>
        <taxon>Trichuridae</taxon>
        <taxon>Trichuris</taxon>
    </lineage>
</organism>
<evidence type="ECO:0000256" key="6">
    <source>
        <dbReference type="ARBA" id="ARBA00022989"/>
    </source>
</evidence>
<dbReference type="GO" id="GO:0000139">
    <property type="term" value="C:Golgi membrane"/>
    <property type="evidence" value="ECO:0007669"/>
    <property type="project" value="TreeGrafter"/>
</dbReference>
<accession>A0A077ZL22</accession>
<reference evidence="9" key="1">
    <citation type="submission" date="2014-01" db="EMBL/GenBank/DDBJ databases">
        <authorList>
            <person name="Aslett M."/>
        </authorList>
    </citation>
    <scope>NUCLEOTIDE SEQUENCE</scope>
</reference>
<evidence type="ECO:0000256" key="3">
    <source>
        <dbReference type="ARBA" id="ARBA00022448"/>
    </source>
</evidence>
<feature type="transmembrane region" description="Helical" evidence="8">
    <location>
        <begin position="250"/>
        <end position="269"/>
    </location>
</feature>
<dbReference type="SUPFAM" id="SSF103481">
    <property type="entry name" value="Multidrug resistance efflux transporter EmrE"/>
    <property type="match status" value="2"/>
</dbReference>
<dbReference type="AlphaFoldDB" id="A0A077ZL22"/>
<feature type="transmembrane region" description="Helical" evidence="8">
    <location>
        <begin position="63"/>
        <end position="82"/>
    </location>
</feature>
<dbReference type="STRING" id="36087.A0A077ZL22"/>
<gene>
    <name evidence="9" type="ORF">TTRE_0000882301</name>
</gene>
<dbReference type="PANTHER" id="PTHR10778:SF10">
    <property type="entry name" value="SOLUTE CARRIER FAMILY 35 MEMBER B1"/>
    <property type="match status" value="1"/>
</dbReference>
<feature type="transmembrane region" description="Helical" evidence="8">
    <location>
        <begin position="307"/>
        <end position="325"/>
    </location>
</feature>
<dbReference type="Proteomes" id="UP000030665">
    <property type="component" value="Unassembled WGS sequence"/>
</dbReference>
<evidence type="ECO:0000313" key="9">
    <source>
        <dbReference type="EMBL" id="CDW60444.1"/>
    </source>
</evidence>
<name>A0A077ZL22_TRITR</name>
<dbReference type="GO" id="GO:0005460">
    <property type="term" value="F:UDP-glucose transmembrane transporter activity"/>
    <property type="evidence" value="ECO:0007669"/>
    <property type="project" value="TreeGrafter"/>
</dbReference>
<keyword evidence="4 8" id="KW-0812">Transmembrane</keyword>
<keyword evidence="10" id="KW-1185">Reference proteome</keyword>
<evidence type="ECO:0000256" key="4">
    <source>
        <dbReference type="ARBA" id="ARBA00022692"/>
    </source>
</evidence>
<feature type="transmembrane region" description="Helical" evidence="8">
    <location>
        <begin position="147"/>
        <end position="165"/>
    </location>
</feature>
<keyword evidence="5" id="KW-0256">Endoplasmic reticulum</keyword>
<dbReference type="EMBL" id="HG807107">
    <property type="protein sequence ID" value="CDW60444.1"/>
    <property type="molecule type" value="Genomic_DNA"/>
</dbReference>
<comment type="similarity">
    <text evidence="2">Belongs to the nucleotide-sugar transporter family. SLC35B subfamily.</text>
</comment>
<proteinExistence type="inferred from homology"/>
<dbReference type="OrthoDB" id="78344at2759"/>
<feature type="transmembrane region" description="Helical" evidence="8">
    <location>
        <begin position="281"/>
        <end position="301"/>
    </location>
</feature>
<sequence length="342" mass="37694">MGAGEVSAKNQPSEGMEKHPGPLKLVVCALGIFICYFYYGIIQEKITRGKYGPDKEPFICAQSLVFVQCVANALFVKILMAFSGSASSDNTPTYMYGMCAFTYLTAMVTSNSALQYIAYPTQVLGKSCKPIPVMVLGVLVARKRYPLAKYLFVLLIIAGVSLFLYKDSKAKLHSGSTATLGVGELLLLVSLMMDGLTGAIQDKIRASYICKSQPMMLQMNLWSMLFLAFGVVFTGEILTFAQFVQKYPQVVFYLISFSLASAFGQYFIFMTVSEFGPLTCSILTTTRKFFTILASVIFFQNPMSNRQWLGAVLVFVGLTLDSIYGKKSKLTIKEKLNVAAVQ</sequence>
<feature type="transmembrane region" description="Helical" evidence="8">
    <location>
        <begin position="177"/>
        <end position="200"/>
    </location>
</feature>
<evidence type="ECO:0000256" key="8">
    <source>
        <dbReference type="SAM" id="Phobius"/>
    </source>
</evidence>
<evidence type="ECO:0000256" key="5">
    <source>
        <dbReference type="ARBA" id="ARBA00022824"/>
    </source>
</evidence>
<dbReference type="GO" id="GO:0005459">
    <property type="term" value="F:UDP-galactose transmembrane transporter activity"/>
    <property type="evidence" value="ECO:0007669"/>
    <property type="project" value="TreeGrafter"/>
</dbReference>
<protein>
    <submittedName>
        <fullName evidence="9">Solute carrier family 35 member B1</fullName>
    </submittedName>
</protein>
<evidence type="ECO:0000256" key="1">
    <source>
        <dbReference type="ARBA" id="ARBA00004477"/>
    </source>
</evidence>
<reference evidence="9" key="2">
    <citation type="submission" date="2014-03" db="EMBL/GenBank/DDBJ databases">
        <title>The whipworm genome and dual-species transcriptomics of an intimate host-pathogen interaction.</title>
        <authorList>
            <person name="Foth B.J."/>
            <person name="Tsai I.J."/>
            <person name="Reid A.J."/>
            <person name="Bancroft A.J."/>
            <person name="Nichol S."/>
            <person name="Tracey A."/>
            <person name="Holroyd N."/>
            <person name="Cotton J.A."/>
            <person name="Stanley E.J."/>
            <person name="Zarowiecki M."/>
            <person name="Liu J.Z."/>
            <person name="Huckvale T."/>
            <person name="Cooper P.J."/>
            <person name="Grencis R.K."/>
            <person name="Berriman M."/>
        </authorList>
    </citation>
    <scope>NUCLEOTIDE SEQUENCE [LARGE SCALE GENOMIC DNA]</scope>
</reference>
<dbReference type="PANTHER" id="PTHR10778">
    <property type="entry name" value="SOLUTE CARRIER FAMILY 35 MEMBER B"/>
    <property type="match status" value="1"/>
</dbReference>
<dbReference type="Pfam" id="PF08449">
    <property type="entry name" value="UAA"/>
    <property type="match status" value="1"/>
</dbReference>
<feature type="transmembrane region" description="Helical" evidence="8">
    <location>
        <begin position="221"/>
        <end position="244"/>
    </location>
</feature>
<keyword evidence="7 8" id="KW-0472">Membrane</keyword>
<dbReference type="InterPro" id="IPR037185">
    <property type="entry name" value="EmrE-like"/>
</dbReference>
<evidence type="ECO:0000256" key="7">
    <source>
        <dbReference type="ARBA" id="ARBA00023136"/>
    </source>
</evidence>
<evidence type="ECO:0000256" key="2">
    <source>
        <dbReference type="ARBA" id="ARBA00010694"/>
    </source>
</evidence>
<keyword evidence="3" id="KW-0813">Transport</keyword>
<keyword evidence="6 8" id="KW-1133">Transmembrane helix</keyword>
<comment type="subcellular location">
    <subcellularLocation>
        <location evidence="1">Endoplasmic reticulum membrane</location>
        <topology evidence="1">Multi-pass membrane protein</topology>
    </subcellularLocation>
</comment>
<dbReference type="GO" id="GO:0005789">
    <property type="term" value="C:endoplasmic reticulum membrane"/>
    <property type="evidence" value="ECO:0007669"/>
    <property type="project" value="UniProtKB-SubCell"/>
</dbReference>
<feature type="transmembrane region" description="Helical" evidence="8">
    <location>
        <begin position="23"/>
        <end position="42"/>
    </location>
</feature>
<dbReference type="InterPro" id="IPR013657">
    <property type="entry name" value="SCL35B1-4/HUT1"/>
</dbReference>
<evidence type="ECO:0000313" key="10">
    <source>
        <dbReference type="Proteomes" id="UP000030665"/>
    </source>
</evidence>
<feature type="transmembrane region" description="Helical" evidence="8">
    <location>
        <begin position="94"/>
        <end position="119"/>
    </location>
</feature>